<gene>
    <name evidence="1" type="ORF">Hypma_013963</name>
</gene>
<evidence type="ECO:0000313" key="2">
    <source>
        <dbReference type="Proteomes" id="UP000076154"/>
    </source>
</evidence>
<comment type="caution">
    <text evidence="1">The sequence shown here is derived from an EMBL/GenBank/DDBJ whole genome shotgun (WGS) entry which is preliminary data.</text>
</comment>
<dbReference type="EMBL" id="LUEZ02000009">
    <property type="protein sequence ID" value="RDB30080.1"/>
    <property type="molecule type" value="Genomic_DNA"/>
</dbReference>
<organism evidence="1 2">
    <name type="scientific">Hypsizygus marmoreus</name>
    <name type="common">White beech mushroom</name>
    <name type="synonym">Agaricus marmoreus</name>
    <dbReference type="NCBI Taxonomy" id="39966"/>
    <lineage>
        <taxon>Eukaryota</taxon>
        <taxon>Fungi</taxon>
        <taxon>Dikarya</taxon>
        <taxon>Basidiomycota</taxon>
        <taxon>Agaricomycotina</taxon>
        <taxon>Agaricomycetes</taxon>
        <taxon>Agaricomycetidae</taxon>
        <taxon>Agaricales</taxon>
        <taxon>Tricholomatineae</taxon>
        <taxon>Lyophyllaceae</taxon>
        <taxon>Hypsizygus</taxon>
    </lineage>
</organism>
<proteinExistence type="predicted"/>
<evidence type="ECO:0008006" key="3">
    <source>
        <dbReference type="Google" id="ProtNLM"/>
    </source>
</evidence>
<name>A0A369K9F3_HYPMA</name>
<keyword evidence="2" id="KW-1185">Reference proteome</keyword>
<dbReference type="AlphaFoldDB" id="A0A369K9F3"/>
<dbReference type="Proteomes" id="UP000076154">
    <property type="component" value="Unassembled WGS sequence"/>
</dbReference>
<sequence>MQILLQACTDEPAMLSLLLVCRTVHEWTLPVLYHSVTFWNRRQIESFYAAHDPRGKTQDRLMLIKNLWVGDTPLRTGNLQQTHGTWPIANVYRILKLCTNLQSLYIIKLHPNRWNELESAVPASLENLAMGPIHGTFRINSLSSHPRLRRFTSYHSYMRDGEILDMVLYPSMRQFRRVIQGEYLNWYYAGMKQDSCISQSDTMEKMMLVVCGRNIDGTLLEQVTADLRDVTQGDQRVVVQTSECENGIELLFAEFREERAAHLAFLNRVL</sequence>
<accession>A0A369K9F3</accession>
<dbReference type="InParanoid" id="A0A369K9F3"/>
<evidence type="ECO:0000313" key="1">
    <source>
        <dbReference type="EMBL" id="RDB30080.1"/>
    </source>
</evidence>
<reference evidence="1" key="1">
    <citation type="submission" date="2018-04" db="EMBL/GenBank/DDBJ databases">
        <title>Whole genome sequencing of Hypsizygus marmoreus.</title>
        <authorList>
            <person name="Choi I.-G."/>
            <person name="Min B."/>
            <person name="Kim J.-G."/>
            <person name="Kim S."/>
            <person name="Oh Y.-L."/>
            <person name="Kong W.-S."/>
            <person name="Park H."/>
            <person name="Jeong J."/>
            <person name="Song E.-S."/>
        </authorList>
    </citation>
    <scope>NUCLEOTIDE SEQUENCE [LARGE SCALE GENOMIC DNA]</scope>
    <source>
        <strain evidence="1">51987-8</strain>
    </source>
</reference>
<dbReference type="OrthoDB" id="2998779at2759"/>
<protein>
    <recommendedName>
        <fullName evidence="3">F-box domain-containing protein</fullName>
    </recommendedName>
</protein>